<comment type="similarity">
    <text evidence="1">Belongs to the FGGY kinase family.</text>
</comment>
<evidence type="ECO:0000313" key="9">
    <source>
        <dbReference type="Proteomes" id="UP001299970"/>
    </source>
</evidence>
<keyword evidence="2" id="KW-0119">Carbohydrate metabolism</keyword>
<comment type="caution">
    <text evidence="8">The sequence shown here is derived from an EMBL/GenBank/DDBJ whole genome shotgun (WGS) entry which is preliminary data.</text>
</comment>
<organism evidence="8 9">
    <name type="scientific">Pseudonocardia alaniniphila</name>
    <dbReference type="NCBI Taxonomy" id="75291"/>
    <lineage>
        <taxon>Bacteria</taxon>
        <taxon>Bacillati</taxon>
        <taxon>Actinomycetota</taxon>
        <taxon>Actinomycetes</taxon>
        <taxon>Pseudonocardiales</taxon>
        <taxon>Pseudonocardiaceae</taxon>
        <taxon>Pseudonocardia</taxon>
    </lineage>
</organism>
<protein>
    <submittedName>
        <fullName evidence="8">FGGY family carbohydrate kinase</fullName>
    </submittedName>
</protein>
<dbReference type="EMBL" id="JAKXMK010000030">
    <property type="protein sequence ID" value="MCH6170123.1"/>
    <property type="molecule type" value="Genomic_DNA"/>
</dbReference>
<dbReference type="GO" id="GO:0016301">
    <property type="term" value="F:kinase activity"/>
    <property type="evidence" value="ECO:0007669"/>
    <property type="project" value="UniProtKB-KW"/>
</dbReference>
<evidence type="ECO:0000259" key="6">
    <source>
        <dbReference type="Pfam" id="PF00370"/>
    </source>
</evidence>
<dbReference type="Pfam" id="PF02782">
    <property type="entry name" value="FGGY_C"/>
    <property type="match status" value="1"/>
</dbReference>
<evidence type="ECO:0000256" key="3">
    <source>
        <dbReference type="ARBA" id="ARBA00022679"/>
    </source>
</evidence>
<dbReference type="Gene3D" id="3.30.420.40">
    <property type="match status" value="2"/>
</dbReference>
<sequence>MSEDLAWIGVDLGTQSVRALAVADDGTPLAAASRPLTSHRDGPRHEQDPDQWWSATSAALAEVTAAIAGAGTRAIGGLAVCATSGTVLLTGPDGTPRTPGLMYDDIRAGDLAEEAQNAGSDLWGRLAYRMQPAWALPKLLWWRDQGLLRDGARLAHQPDVITTRLVGRPVAADSSHALKTGYDLLEECWPLDVLARLHLDPAVLPPVQRAGSVLGTVGAAAADETGLPPGTPVVAGMTDGCAAQLGAGALEPGEWNAVLGTTLTLKWVSRTLLHDPTGAVYSHRAPHGDLWLPGGASSTGAGVISELFPHEDLDGLTAAAAQVHDVPLCYPLAGTGERFPFVAPDAQGFGLDIPDPATRFAAVCHGVAHVERLCFDLLHHAGADVCGPVSTTGGGARNPWWNQLRCDLLGVPVRVPADAEAALGMAVLAAGAHDRDIAGAAKRIVRLHRTLEPDLTRTAALARAHRAFVDALERRGWLDPELAAHARARTERNDA</sequence>
<dbReference type="SUPFAM" id="SSF53067">
    <property type="entry name" value="Actin-like ATPase domain"/>
    <property type="match status" value="2"/>
</dbReference>
<dbReference type="Pfam" id="PF00370">
    <property type="entry name" value="FGGY_N"/>
    <property type="match status" value="1"/>
</dbReference>
<feature type="domain" description="Carbohydrate kinase FGGY C-terminal" evidence="7">
    <location>
        <begin position="257"/>
        <end position="431"/>
    </location>
</feature>
<evidence type="ECO:0000256" key="5">
    <source>
        <dbReference type="SAM" id="MobiDB-lite"/>
    </source>
</evidence>
<feature type="domain" description="Carbohydrate kinase FGGY N-terminal" evidence="6">
    <location>
        <begin position="7"/>
        <end position="246"/>
    </location>
</feature>
<dbReference type="InterPro" id="IPR043129">
    <property type="entry name" value="ATPase_NBD"/>
</dbReference>
<evidence type="ECO:0000256" key="1">
    <source>
        <dbReference type="ARBA" id="ARBA00009156"/>
    </source>
</evidence>
<proteinExistence type="inferred from homology"/>
<dbReference type="InterPro" id="IPR018484">
    <property type="entry name" value="FGGY_N"/>
</dbReference>
<keyword evidence="3" id="KW-0808">Transferase</keyword>
<dbReference type="PANTHER" id="PTHR43095">
    <property type="entry name" value="SUGAR KINASE"/>
    <property type="match status" value="1"/>
</dbReference>
<dbReference type="Proteomes" id="UP001299970">
    <property type="component" value="Unassembled WGS sequence"/>
</dbReference>
<dbReference type="RefSeq" id="WP_241040932.1">
    <property type="nucleotide sequence ID" value="NZ_BAAAJF010000049.1"/>
</dbReference>
<keyword evidence="4 8" id="KW-0418">Kinase</keyword>
<keyword evidence="2" id="KW-0859">Xylose metabolism</keyword>
<feature type="region of interest" description="Disordered" evidence="5">
    <location>
        <begin position="31"/>
        <end position="50"/>
    </location>
</feature>
<gene>
    <name evidence="8" type="ORF">MMF94_30860</name>
</gene>
<dbReference type="InterPro" id="IPR050406">
    <property type="entry name" value="FGGY_Carb_Kinase"/>
</dbReference>
<feature type="compositionally biased region" description="Basic and acidic residues" evidence="5">
    <location>
        <begin position="38"/>
        <end position="48"/>
    </location>
</feature>
<dbReference type="CDD" id="cd07783">
    <property type="entry name" value="ASKHA_NBD_FGGY_SePSK_AtXK1-like"/>
    <property type="match status" value="1"/>
</dbReference>
<accession>A0ABS9TP12</accession>
<dbReference type="InterPro" id="IPR018485">
    <property type="entry name" value="FGGY_C"/>
</dbReference>
<dbReference type="InterPro" id="IPR000577">
    <property type="entry name" value="Carb_kinase_FGGY"/>
</dbReference>
<evidence type="ECO:0000259" key="7">
    <source>
        <dbReference type="Pfam" id="PF02782"/>
    </source>
</evidence>
<name>A0ABS9TP12_9PSEU</name>
<keyword evidence="9" id="KW-1185">Reference proteome</keyword>
<reference evidence="8 9" key="1">
    <citation type="submission" date="2022-03" db="EMBL/GenBank/DDBJ databases">
        <title>Pseudonocardia alaer sp. nov., a novel actinomycete isolated from reed forest soil.</title>
        <authorList>
            <person name="Wang L."/>
        </authorList>
    </citation>
    <scope>NUCLEOTIDE SEQUENCE [LARGE SCALE GENOMIC DNA]</scope>
    <source>
        <strain evidence="8 9">Y-16303</strain>
    </source>
</reference>
<dbReference type="PANTHER" id="PTHR43095:SF5">
    <property type="entry name" value="XYLULOSE KINASE"/>
    <property type="match status" value="1"/>
</dbReference>
<evidence type="ECO:0000313" key="8">
    <source>
        <dbReference type="EMBL" id="MCH6170123.1"/>
    </source>
</evidence>
<dbReference type="PIRSF" id="PIRSF000538">
    <property type="entry name" value="GlpK"/>
    <property type="match status" value="1"/>
</dbReference>
<evidence type="ECO:0000256" key="2">
    <source>
        <dbReference type="ARBA" id="ARBA00022629"/>
    </source>
</evidence>
<evidence type="ECO:0000256" key="4">
    <source>
        <dbReference type="ARBA" id="ARBA00022777"/>
    </source>
</evidence>